<dbReference type="Pfam" id="PF01370">
    <property type="entry name" value="Epimerase"/>
    <property type="match status" value="1"/>
</dbReference>
<keyword evidence="1" id="KW-0732">Signal</keyword>
<protein>
    <recommendedName>
        <fullName evidence="2">NAD-dependent epimerase/dehydratase domain-containing protein</fullName>
    </recommendedName>
</protein>
<sequence length="408" mass="44615">MANAYAIAFFLAAFFGLSASFTVPGAGLRTPSTSLRARGASLAQLKASAALIVQNKGGGHGELGYHLAKILSSPEVPQVTSVTIINDGGPEPVQKLPFTEYGGLDGVDVIWADIKSADIPALLGDKTFKYVFDNYAKDEDTCKAVADLSKKWDVDNYVYVSSAGMYKSTDEVPMTESTATKETGQKAVEEYAASIGLPWTAFRPQYIYGPLTNKRDYLDWFFHRVCRDRDVPLPNSGDQFVAITHAADVASMFASVIGNDKAPEQVFNCASDRFVTYRGLVKLVAETAGKDPESVKIVNYDPTDYDLPKGAFPFRPNSFFVSSDKAKNVLGWAPKNGLVEDLKWYFEDYKSLGLLEKEMEFPDDDQIFMVEAGAPGTFYENLIRDCAPADMPGEPLTPETAELQKPSA</sequence>
<dbReference type="AlphaFoldDB" id="A0A7S2XZ15"/>
<feature type="domain" description="NAD-dependent epimerase/dehydratase" evidence="2">
    <location>
        <begin position="144"/>
        <end position="270"/>
    </location>
</feature>
<organism evidence="3">
    <name type="scientific">Fibrocapsa japonica</name>
    <dbReference type="NCBI Taxonomy" id="94617"/>
    <lineage>
        <taxon>Eukaryota</taxon>
        <taxon>Sar</taxon>
        <taxon>Stramenopiles</taxon>
        <taxon>Ochrophyta</taxon>
        <taxon>Raphidophyceae</taxon>
        <taxon>Chattonellales</taxon>
        <taxon>Chattonellaceae</taxon>
        <taxon>Fibrocapsa</taxon>
    </lineage>
</organism>
<dbReference type="EMBL" id="HBHR01015907">
    <property type="protein sequence ID" value="CAD9867242.1"/>
    <property type="molecule type" value="Transcribed_RNA"/>
</dbReference>
<dbReference type="GO" id="GO:0005829">
    <property type="term" value="C:cytosol"/>
    <property type="evidence" value="ECO:0007669"/>
    <property type="project" value="TreeGrafter"/>
</dbReference>
<evidence type="ECO:0000313" key="3">
    <source>
        <dbReference type="EMBL" id="CAD9867242.1"/>
    </source>
</evidence>
<dbReference type="PANTHER" id="PTHR43725:SF6">
    <property type="entry name" value="CHLOROPLAST STEM-LOOP BINDING PROTEIN OF 41 KDA A, CHLOROPLASTIC"/>
    <property type="match status" value="1"/>
</dbReference>
<dbReference type="GO" id="GO:0005996">
    <property type="term" value="P:monosaccharide metabolic process"/>
    <property type="evidence" value="ECO:0007669"/>
    <property type="project" value="TreeGrafter"/>
</dbReference>
<feature type="signal peptide" evidence="1">
    <location>
        <begin position="1"/>
        <end position="20"/>
    </location>
</feature>
<evidence type="ECO:0000256" key="1">
    <source>
        <dbReference type="SAM" id="SignalP"/>
    </source>
</evidence>
<gene>
    <name evidence="3" type="ORF">FJAP1339_LOCUS7957</name>
</gene>
<accession>A0A7S2XZ15</accession>
<dbReference type="PANTHER" id="PTHR43725">
    <property type="entry name" value="UDP-GLUCOSE 4-EPIMERASE"/>
    <property type="match status" value="1"/>
</dbReference>
<feature type="chain" id="PRO_5031443373" description="NAD-dependent epimerase/dehydratase domain-containing protein" evidence="1">
    <location>
        <begin position="21"/>
        <end position="408"/>
    </location>
</feature>
<name>A0A7S2XZ15_9STRA</name>
<reference evidence="3" key="1">
    <citation type="submission" date="2021-01" db="EMBL/GenBank/DDBJ databases">
        <authorList>
            <person name="Corre E."/>
            <person name="Pelletier E."/>
            <person name="Niang G."/>
            <person name="Scheremetjew M."/>
            <person name="Finn R."/>
            <person name="Kale V."/>
            <person name="Holt S."/>
            <person name="Cochrane G."/>
            <person name="Meng A."/>
            <person name="Brown T."/>
            <person name="Cohen L."/>
        </authorList>
    </citation>
    <scope>NUCLEOTIDE SEQUENCE</scope>
    <source>
        <strain evidence="3">CCMP1661</strain>
    </source>
</reference>
<dbReference type="Gene3D" id="3.40.50.720">
    <property type="entry name" value="NAD(P)-binding Rossmann-like Domain"/>
    <property type="match status" value="1"/>
</dbReference>
<dbReference type="InterPro" id="IPR036291">
    <property type="entry name" value="NAD(P)-bd_dom_sf"/>
</dbReference>
<dbReference type="SUPFAM" id="SSF51735">
    <property type="entry name" value="NAD(P)-binding Rossmann-fold domains"/>
    <property type="match status" value="1"/>
</dbReference>
<dbReference type="InterPro" id="IPR001509">
    <property type="entry name" value="Epimerase_deHydtase"/>
</dbReference>
<dbReference type="GO" id="GO:0003978">
    <property type="term" value="F:UDP-glucose 4-epimerase activity"/>
    <property type="evidence" value="ECO:0007669"/>
    <property type="project" value="TreeGrafter"/>
</dbReference>
<proteinExistence type="predicted"/>
<evidence type="ECO:0000259" key="2">
    <source>
        <dbReference type="Pfam" id="PF01370"/>
    </source>
</evidence>